<dbReference type="Pfam" id="PF03551">
    <property type="entry name" value="PadR"/>
    <property type="match status" value="1"/>
</dbReference>
<name>A0ABQ2DYH9_9MICC</name>
<feature type="domain" description="Transcription regulator PadR N-terminal" evidence="1">
    <location>
        <begin position="20"/>
        <end position="89"/>
    </location>
</feature>
<dbReference type="GeneID" id="303306167"/>
<protein>
    <submittedName>
        <fullName evidence="2">PadR family transcriptional regulator</fullName>
    </submittedName>
</protein>
<dbReference type="InterPro" id="IPR036390">
    <property type="entry name" value="WH_DNA-bd_sf"/>
</dbReference>
<dbReference type="PANTHER" id="PTHR33169:SF14">
    <property type="entry name" value="TRANSCRIPTIONAL REGULATOR RV3488"/>
    <property type="match status" value="1"/>
</dbReference>
<reference evidence="3" key="1">
    <citation type="journal article" date="2019" name="Int. J. Syst. Evol. Microbiol.">
        <title>The Global Catalogue of Microorganisms (GCM) 10K type strain sequencing project: providing services to taxonomists for standard genome sequencing and annotation.</title>
        <authorList>
            <consortium name="The Broad Institute Genomics Platform"/>
            <consortium name="The Broad Institute Genome Sequencing Center for Infectious Disease"/>
            <person name="Wu L."/>
            <person name="Ma J."/>
        </authorList>
    </citation>
    <scope>NUCLEOTIDE SEQUENCE [LARGE SCALE GENOMIC DNA]</scope>
    <source>
        <strain evidence="3">CGMCC 1.3685</strain>
    </source>
</reference>
<evidence type="ECO:0000259" key="1">
    <source>
        <dbReference type="Pfam" id="PF03551"/>
    </source>
</evidence>
<accession>A0ABQ2DYH9</accession>
<evidence type="ECO:0000313" key="3">
    <source>
        <dbReference type="Proteomes" id="UP000606115"/>
    </source>
</evidence>
<evidence type="ECO:0000313" key="2">
    <source>
        <dbReference type="EMBL" id="GGJ73829.1"/>
    </source>
</evidence>
<comment type="caution">
    <text evidence="2">The sequence shown here is derived from an EMBL/GenBank/DDBJ whole genome shotgun (WGS) entry which is preliminary data.</text>
</comment>
<dbReference type="Proteomes" id="UP000606115">
    <property type="component" value="Unassembled WGS sequence"/>
</dbReference>
<dbReference type="Gene3D" id="1.10.10.10">
    <property type="entry name" value="Winged helix-like DNA-binding domain superfamily/Winged helix DNA-binding domain"/>
    <property type="match status" value="1"/>
</dbReference>
<organism evidence="2 3">
    <name type="scientific">Glutamicibacter ardleyensis</name>
    <dbReference type="NCBI Taxonomy" id="225894"/>
    <lineage>
        <taxon>Bacteria</taxon>
        <taxon>Bacillati</taxon>
        <taxon>Actinomycetota</taxon>
        <taxon>Actinomycetes</taxon>
        <taxon>Micrococcales</taxon>
        <taxon>Micrococcaceae</taxon>
        <taxon>Glutamicibacter</taxon>
    </lineage>
</organism>
<sequence length="111" mass="12710">MGIRQWRNDFARSALPYAALAVISNEDIHGYELIVRLKEYGFGHVKGGVMYPILRRFEDDGLLEHYWDTTSHGPAKKMLRLTDEGRNELSGAENAWQDISRSLSMISKRGK</sequence>
<dbReference type="SUPFAM" id="SSF46785">
    <property type="entry name" value="Winged helix' DNA-binding domain"/>
    <property type="match status" value="1"/>
</dbReference>
<proteinExistence type="predicted"/>
<keyword evidence="3" id="KW-1185">Reference proteome</keyword>
<dbReference type="InterPro" id="IPR052509">
    <property type="entry name" value="Metal_resp_DNA-bind_regulator"/>
</dbReference>
<dbReference type="RefSeq" id="WP_096289243.1">
    <property type="nucleotide sequence ID" value="NZ_BMKX01000013.1"/>
</dbReference>
<gene>
    <name evidence="2" type="ORF">GCM10007173_35960</name>
</gene>
<dbReference type="EMBL" id="BMKX01000013">
    <property type="protein sequence ID" value="GGJ73829.1"/>
    <property type="molecule type" value="Genomic_DNA"/>
</dbReference>
<dbReference type="InterPro" id="IPR036388">
    <property type="entry name" value="WH-like_DNA-bd_sf"/>
</dbReference>
<dbReference type="PANTHER" id="PTHR33169">
    <property type="entry name" value="PADR-FAMILY TRANSCRIPTIONAL REGULATOR"/>
    <property type="match status" value="1"/>
</dbReference>
<dbReference type="InterPro" id="IPR005149">
    <property type="entry name" value="Tscrpt_reg_PadR_N"/>
</dbReference>